<name>A0AB39I0A8_9PSED</name>
<sequence length="130" mass="13645">MAIYITVADVDANSGTDWTTEDKKAGAVMQANAYLTSLNLVGVDKDNVPDDMKQAGAQLAKCAAEGKLYQQQTEGSLEAKTVKAGSVSTSKTFGSIDKTSTAAQPACVQLALALLTPWRSNPFAFAVKRG</sequence>
<gene>
    <name evidence="1" type="ORF">AB4Y39_06190</name>
</gene>
<reference evidence="1" key="1">
    <citation type="submission" date="2024-07" db="EMBL/GenBank/DDBJ databases">
        <title>Identification and characteristics of a novel species of coltsfoot's symbiotic bacteria.</title>
        <authorList>
            <person name="Juszczyk A."/>
            <person name="Jasielczuk I."/>
            <person name="Gurgul A."/>
            <person name="Rogala M."/>
            <person name="Kowalczyk A."/>
            <person name="Szmatola T."/>
            <person name="Kosecka-Strojek M."/>
            <person name="Arent Z."/>
            <person name="Latowski D."/>
        </authorList>
    </citation>
    <scope>NUCLEOTIDE SEQUENCE</scope>
    <source>
        <strain evidence="1">Hg7Tf</strain>
    </source>
</reference>
<accession>A0AB39I0A8</accession>
<evidence type="ECO:0000313" key="1">
    <source>
        <dbReference type="EMBL" id="XDK38251.1"/>
    </source>
</evidence>
<dbReference type="EMBL" id="CP162607">
    <property type="protein sequence ID" value="XDK38251.1"/>
    <property type="molecule type" value="Genomic_DNA"/>
</dbReference>
<proteinExistence type="predicted"/>
<dbReference type="AlphaFoldDB" id="A0AB39I0A8"/>
<protein>
    <submittedName>
        <fullName evidence="1">Protein singed</fullName>
    </submittedName>
</protein>
<dbReference type="RefSeq" id="WP_280041280.1">
    <property type="nucleotide sequence ID" value="NZ_CP162607.1"/>
</dbReference>
<organism evidence="1">
    <name type="scientific">Pseudomonas sp. Hg7Tf</name>
    <dbReference type="NCBI Taxonomy" id="3236988"/>
    <lineage>
        <taxon>Bacteria</taxon>
        <taxon>Pseudomonadati</taxon>
        <taxon>Pseudomonadota</taxon>
        <taxon>Gammaproteobacteria</taxon>
        <taxon>Pseudomonadales</taxon>
        <taxon>Pseudomonadaceae</taxon>
        <taxon>Pseudomonas</taxon>
    </lineage>
</organism>